<dbReference type="Proteomes" id="UP001331761">
    <property type="component" value="Unassembled WGS sequence"/>
</dbReference>
<evidence type="ECO:0000313" key="3">
    <source>
        <dbReference type="Proteomes" id="UP001331761"/>
    </source>
</evidence>
<proteinExistence type="predicted"/>
<feature type="region of interest" description="Disordered" evidence="1">
    <location>
        <begin position="1"/>
        <end position="36"/>
    </location>
</feature>
<gene>
    <name evidence="2" type="ORF">GCK32_012492</name>
</gene>
<feature type="region of interest" description="Disordered" evidence="1">
    <location>
        <begin position="64"/>
        <end position="101"/>
    </location>
</feature>
<comment type="caution">
    <text evidence="2">The sequence shown here is derived from an EMBL/GenBank/DDBJ whole genome shotgun (WGS) entry which is preliminary data.</text>
</comment>
<evidence type="ECO:0000256" key="1">
    <source>
        <dbReference type="SAM" id="MobiDB-lite"/>
    </source>
</evidence>
<reference evidence="2 3" key="1">
    <citation type="submission" date="2019-10" db="EMBL/GenBank/DDBJ databases">
        <title>Assembly and Annotation for the nematode Trichostrongylus colubriformis.</title>
        <authorList>
            <person name="Martin J."/>
        </authorList>
    </citation>
    <scope>NUCLEOTIDE SEQUENCE [LARGE SCALE GENOMIC DNA]</scope>
    <source>
        <strain evidence="2">G859</strain>
        <tissue evidence="2">Whole worm</tissue>
    </source>
</reference>
<sequence length="244" mass="26821">MRSKCDIDTMLNAMGGSTPAANPPAKRSRPVPSKQELKKRVEAILKKLATRGNISEKPTSTIVANTVAEEDPTGAQEWYEGEDGPSISNSPVPHTDSASAEEERLNAVVQTKVRSYIAKAAARRHEMRRIRIQQSSFQTAQPQAQTLEPSLPHQSITLASSENFNEQDGLLSFDSPYAEHLGEDSSTHSVHPEDLIQHSHTSFVQDLSISDTTHSHNPLLGSLDLHSPVGDDEFHSLFGEYDFI</sequence>
<protein>
    <submittedName>
        <fullName evidence="2">Uncharacterized protein</fullName>
    </submittedName>
</protein>
<dbReference type="EMBL" id="WIXE01000090">
    <property type="protein sequence ID" value="KAK5986893.1"/>
    <property type="molecule type" value="Genomic_DNA"/>
</dbReference>
<organism evidence="2 3">
    <name type="scientific">Trichostrongylus colubriformis</name>
    <name type="common">Black scour worm</name>
    <dbReference type="NCBI Taxonomy" id="6319"/>
    <lineage>
        <taxon>Eukaryota</taxon>
        <taxon>Metazoa</taxon>
        <taxon>Ecdysozoa</taxon>
        <taxon>Nematoda</taxon>
        <taxon>Chromadorea</taxon>
        <taxon>Rhabditida</taxon>
        <taxon>Rhabditina</taxon>
        <taxon>Rhabditomorpha</taxon>
        <taxon>Strongyloidea</taxon>
        <taxon>Trichostrongylidae</taxon>
        <taxon>Trichostrongylus</taxon>
    </lineage>
</organism>
<name>A0AAN8GEC5_TRICO</name>
<dbReference type="AlphaFoldDB" id="A0AAN8GEC5"/>
<accession>A0AAN8GEC5</accession>
<keyword evidence="3" id="KW-1185">Reference proteome</keyword>
<evidence type="ECO:0000313" key="2">
    <source>
        <dbReference type="EMBL" id="KAK5986893.1"/>
    </source>
</evidence>
<feature type="compositionally biased region" description="Polar residues" evidence="1">
    <location>
        <begin position="86"/>
        <end position="98"/>
    </location>
</feature>